<dbReference type="SUPFAM" id="SSF53474">
    <property type="entry name" value="alpha/beta-Hydrolases"/>
    <property type="match status" value="1"/>
</dbReference>
<proteinExistence type="inferred from homology"/>
<comment type="similarity">
    <text evidence="1 6">Belongs to the type-B carboxylesterase/lipase family.</text>
</comment>
<reference evidence="8" key="1">
    <citation type="submission" date="2022-01" db="EMBL/GenBank/DDBJ databases">
        <authorList>
            <person name="King R."/>
        </authorList>
    </citation>
    <scope>NUCLEOTIDE SEQUENCE</scope>
</reference>
<dbReference type="PANTHER" id="PTHR43142:SF1">
    <property type="entry name" value="CARBOXYLIC ESTER HYDROLASE"/>
    <property type="match status" value="1"/>
</dbReference>
<dbReference type="InterPro" id="IPR029058">
    <property type="entry name" value="AB_hydrolase_fold"/>
</dbReference>
<evidence type="ECO:0000256" key="6">
    <source>
        <dbReference type="RuleBase" id="RU361235"/>
    </source>
</evidence>
<dbReference type="OrthoDB" id="19653at2759"/>
<feature type="domain" description="Carboxylesterase type B" evidence="7">
    <location>
        <begin position="38"/>
        <end position="561"/>
    </location>
</feature>
<evidence type="ECO:0000256" key="5">
    <source>
        <dbReference type="ARBA" id="ARBA00023180"/>
    </source>
</evidence>
<feature type="chain" id="PRO_5040527820" description="Carboxylic ester hydrolase" evidence="6">
    <location>
        <begin position="23"/>
        <end position="576"/>
    </location>
</feature>
<evidence type="ECO:0000313" key="8">
    <source>
        <dbReference type="EMBL" id="CAG9760122.1"/>
    </source>
</evidence>
<dbReference type="PANTHER" id="PTHR43142">
    <property type="entry name" value="CARBOXYLIC ESTER HYDROLASE"/>
    <property type="match status" value="1"/>
</dbReference>
<dbReference type="Gene3D" id="3.40.50.1820">
    <property type="entry name" value="alpha/beta hydrolase"/>
    <property type="match status" value="1"/>
</dbReference>
<dbReference type="InterPro" id="IPR002018">
    <property type="entry name" value="CarbesteraseB"/>
</dbReference>
<sequence>MFEINNICLYIFALGYLPYVFGSDSDSFGDISSGDGIQIKLDSGILQGNIKRTVDARSWYNFQGIPYAVPPIGNLRFRDPVPFKKWNGILNATKFSASCVEIRVRQSTYSVRGQEDCLYLNVYSSQNPHTIEKLLPVMFWIYGGSFREGSADIYGPDYLMEKDVVVVTFNYRLGVFGFLSTQDRNLPGNYGMKDIILALKWTKRNIRKFGGDPDKVTIAGESAGAAAVGYLLMSKQSKNLFSQALMQSGSPLCPWALNQNARKVAFDLGLSLGINTNSSAALLHFLRTVDLPNAHQAMIRVNVLNFPDSYNNGGPFGPVIEPESEDAFLTEDSYRAYKNGDFHKVPVLLGINSQESKFLYSLITTLRPILFLYDISPSLLVRTAMNISSIEDKRIVGTKIKQHYFKSESFVSATDVELAEFFSDDLFVRPITKTAQLLARHVPVYFYIYDYEGSRGQAWINLTGKYNRHIKGVGHATELWYLWNPIWAPSGFSNDEEKLTTQRLVTLWTNFFTYGNPTPTTVKIFNDTKWPRVKGPNIDFFYIGRQIRSGRNFKGNTLRFWNSIYSSYSKGPFLTY</sequence>
<accession>A0A9N9MEB0</accession>
<evidence type="ECO:0000259" key="7">
    <source>
        <dbReference type="Pfam" id="PF00135"/>
    </source>
</evidence>
<dbReference type="PROSITE" id="PS00122">
    <property type="entry name" value="CARBOXYLESTERASE_B_1"/>
    <property type="match status" value="1"/>
</dbReference>
<keyword evidence="3 6" id="KW-0378">Hydrolase</keyword>
<protein>
    <recommendedName>
        <fullName evidence="6">Carboxylic ester hydrolase</fullName>
        <ecNumber evidence="6">3.1.1.-</ecNumber>
    </recommendedName>
</protein>
<dbReference type="InterPro" id="IPR019826">
    <property type="entry name" value="Carboxylesterase_B_AS"/>
</dbReference>
<keyword evidence="5" id="KW-0325">Glycoprotein</keyword>
<organism evidence="8 9">
    <name type="scientific">Ceutorhynchus assimilis</name>
    <name type="common">cabbage seed weevil</name>
    <dbReference type="NCBI Taxonomy" id="467358"/>
    <lineage>
        <taxon>Eukaryota</taxon>
        <taxon>Metazoa</taxon>
        <taxon>Ecdysozoa</taxon>
        <taxon>Arthropoda</taxon>
        <taxon>Hexapoda</taxon>
        <taxon>Insecta</taxon>
        <taxon>Pterygota</taxon>
        <taxon>Neoptera</taxon>
        <taxon>Endopterygota</taxon>
        <taxon>Coleoptera</taxon>
        <taxon>Polyphaga</taxon>
        <taxon>Cucujiformia</taxon>
        <taxon>Curculionidae</taxon>
        <taxon>Ceutorhynchinae</taxon>
        <taxon>Ceutorhynchus</taxon>
    </lineage>
</organism>
<evidence type="ECO:0000256" key="4">
    <source>
        <dbReference type="ARBA" id="ARBA00023157"/>
    </source>
</evidence>
<feature type="signal peptide" evidence="6">
    <location>
        <begin position="1"/>
        <end position="22"/>
    </location>
</feature>
<dbReference type="Pfam" id="PF00135">
    <property type="entry name" value="COesterase"/>
    <property type="match status" value="1"/>
</dbReference>
<keyword evidence="6" id="KW-0732">Signal</keyword>
<evidence type="ECO:0000313" key="9">
    <source>
        <dbReference type="Proteomes" id="UP001152799"/>
    </source>
</evidence>
<keyword evidence="9" id="KW-1185">Reference proteome</keyword>
<evidence type="ECO:0000256" key="2">
    <source>
        <dbReference type="ARBA" id="ARBA00022487"/>
    </source>
</evidence>
<dbReference type="EMBL" id="OU892277">
    <property type="protein sequence ID" value="CAG9760122.1"/>
    <property type="molecule type" value="Genomic_DNA"/>
</dbReference>
<keyword evidence="4" id="KW-1015">Disulfide bond</keyword>
<gene>
    <name evidence="8" type="ORF">CEUTPL_LOCUS858</name>
</gene>
<dbReference type="GO" id="GO:0052689">
    <property type="term" value="F:carboxylic ester hydrolase activity"/>
    <property type="evidence" value="ECO:0007669"/>
    <property type="project" value="UniProtKB-KW"/>
</dbReference>
<name>A0A9N9MEB0_9CUCU</name>
<evidence type="ECO:0000256" key="1">
    <source>
        <dbReference type="ARBA" id="ARBA00005964"/>
    </source>
</evidence>
<dbReference type="AlphaFoldDB" id="A0A9N9MEB0"/>
<dbReference type="Proteomes" id="UP001152799">
    <property type="component" value="Chromosome 1"/>
</dbReference>
<evidence type="ECO:0000256" key="3">
    <source>
        <dbReference type="ARBA" id="ARBA00022801"/>
    </source>
</evidence>
<dbReference type="EC" id="3.1.1.-" evidence="6"/>
<keyword evidence="2" id="KW-0719">Serine esterase</keyword>